<dbReference type="VEuPathDB" id="TriTrypDB:TcIL3000_0_29030"/>
<evidence type="ECO:0000256" key="7">
    <source>
        <dbReference type="ARBA" id="ARBA00022833"/>
    </source>
</evidence>
<comment type="function">
    <text evidence="9">Catalyzes the transfer of a geranylgeranyl moiety from geranylgeranyl diphosphate to both cysteines of proteins with the C-terminal sequence -XXCC, -XCXC and -CCXX.</text>
</comment>
<evidence type="ECO:0000256" key="5">
    <source>
        <dbReference type="ARBA" id="ARBA00022723"/>
    </source>
</evidence>
<evidence type="ECO:0000256" key="6">
    <source>
        <dbReference type="ARBA" id="ARBA00022737"/>
    </source>
</evidence>
<dbReference type="Gene3D" id="1.50.10.20">
    <property type="match status" value="1"/>
</dbReference>
<dbReference type="GO" id="GO:0072657">
    <property type="term" value="P:protein localization to membrane"/>
    <property type="evidence" value="ECO:0007669"/>
    <property type="project" value="UniProtKB-ARBA"/>
</dbReference>
<dbReference type="InterPro" id="IPR026873">
    <property type="entry name" value="Ptb1"/>
</dbReference>
<gene>
    <name evidence="11" type="ORF">TCIL3000_0_29030</name>
</gene>
<comment type="catalytic activity">
    <reaction evidence="8 9">
        <text>geranylgeranyl diphosphate + L-cysteinyl-[protein] = S-geranylgeranyl-L-cysteinyl-[protein] + diphosphate</text>
        <dbReference type="Rhea" id="RHEA:21240"/>
        <dbReference type="Rhea" id="RHEA-COMP:10131"/>
        <dbReference type="Rhea" id="RHEA-COMP:11537"/>
        <dbReference type="ChEBI" id="CHEBI:29950"/>
        <dbReference type="ChEBI" id="CHEBI:33019"/>
        <dbReference type="ChEBI" id="CHEBI:57533"/>
        <dbReference type="ChEBI" id="CHEBI:86021"/>
        <dbReference type="EC" id="2.5.1.60"/>
    </reaction>
</comment>
<keyword evidence="3 9" id="KW-0637">Prenyltransferase</keyword>
<dbReference type="SUPFAM" id="SSF48239">
    <property type="entry name" value="Terpenoid cyclases/Protein prenyltransferases"/>
    <property type="match status" value="1"/>
</dbReference>
<comment type="cofactor">
    <cofactor evidence="9">
        <name>Zn(2+)</name>
        <dbReference type="ChEBI" id="CHEBI:29105"/>
    </cofactor>
    <text evidence="9">Binds 1 zinc ion per subunit.</text>
</comment>
<dbReference type="GO" id="GO:0005968">
    <property type="term" value="C:Rab-protein geranylgeranyltransferase complex"/>
    <property type="evidence" value="ECO:0007669"/>
    <property type="project" value="UniProtKB-UniRule"/>
</dbReference>
<dbReference type="PANTHER" id="PTHR11774:SF11">
    <property type="entry name" value="GERANYLGERANYL TRANSFERASE TYPE-2 SUBUNIT BETA"/>
    <property type="match status" value="1"/>
</dbReference>
<comment type="caution">
    <text evidence="11">The sequence shown here is derived from an EMBL/GenBank/DDBJ whole genome shotgun (WGS) entry which is preliminary data.</text>
</comment>
<protein>
    <recommendedName>
        <fullName evidence="9">Geranylgeranyl transferase type-2 subunit beta</fullName>
        <ecNumber evidence="9">2.5.1.60</ecNumber>
    </recommendedName>
</protein>
<accession>F9W489</accession>
<comment type="similarity">
    <text evidence="1 9">Belongs to the protein prenyltransferase subunit beta family.</text>
</comment>
<evidence type="ECO:0000256" key="9">
    <source>
        <dbReference type="RuleBase" id="RU365076"/>
    </source>
</evidence>
<feature type="domain" description="Prenyltransferase alpha-alpha toroid" evidence="10">
    <location>
        <begin position="8"/>
        <end position="306"/>
    </location>
</feature>
<dbReference type="Proteomes" id="UP000000702">
    <property type="component" value="Unassembled WGS sequence"/>
</dbReference>
<dbReference type="FunFam" id="1.50.10.20:FF:000012">
    <property type="entry name" value="Geranylgeranyl transferase type-2 subunit beta"/>
    <property type="match status" value="1"/>
</dbReference>
<dbReference type="CDD" id="cd02894">
    <property type="entry name" value="GGTase-II"/>
    <property type="match status" value="1"/>
</dbReference>
<dbReference type="InterPro" id="IPR045089">
    <property type="entry name" value="PGGT1B-like"/>
</dbReference>
<dbReference type="AlphaFoldDB" id="F9W489"/>
<comment type="subunit">
    <text evidence="2">Heterodimer of an alpha and a beta subunit.</text>
</comment>
<dbReference type="InterPro" id="IPR008930">
    <property type="entry name" value="Terpenoid_cyclase/PrenylTrfase"/>
</dbReference>
<reference evidence="11 12" key="2">
    <citation type="journal article" date="2012" name="Proc. Natl. Acad. Sci. U.S.A.">
        <title>Antigenic diversity is generated by distinct evolutionary mechanisms in African trypanosome species.</title>
        <authorList>
            <person name="Jackson A.P."/>
            <person name="Berry A."/>
            <person name="Aslett M."/>
            <person name="Allison H.C."/>
            <person name="Burton P."/>
            <person name="Vavrova-Anderson J."/>
            <person name="Brown R."/>
            <person name="Browne H."/>
            <person name="Corton N."/>
            <person name="Hauser H."/>
            <person name="Gamble J."/>
            <person name="Gilderthorp R."/>
            <person name="Marcello L."/>
            <person name="McQuillan J."/>
            <person name="Otto T.D."/>
            <person name="Quail M.A."/>
            <person name="Sanders M.J."/>
            <person name="van Tonder A."/>
            <person name="Ginger M.L."/>
            <person name="Field M.C."/>
            <person name="Barry J.D."/>
            <person name="Hertz-Fowler C."/>
            <person name="Berriman M."/>
        </authorList>
    </citation>
    <scope>NUCLEOTIDE SEQUENCE [LARGE SCALE GENOMIC DNA]</scope>
    <source>
        <strain evidence="11 12">IL3000</strain>
    </source>
</reference>
<dbReference type="EMBL" id="CAEQ01000531">
    <property type="protein sequence ID" value="CCD11977.1"/>
    <property type="molecule type" value="Genomic_DNA"/>
</dbReference>
<dbReference type="Pfam" id="PF00432">
    <property type="entry name" value="Prenyltrans"/>
    <property type="match status" value="1"/>
</dbReference>
<name>F9W489_TRYCI</name>
<evidence type="ECO:0000259" key="10">
    <source>
        <dbReference type="Pfam" id="PF00432"/>
    </source>
</evidence>
<keyword evidence="12" id="KW-1185">Reference proteome</keyword>
<evidence type="ECO:0000256" key="3">
    <source>
        <dbReference type="ARBA" id="ARBA00022602"/>
    </source>
</evidence>
<keyword evidence="6" id="KW-0677">Repeat</keyword>
<dbReference type="GO" id="GO:0004663">
    <property type="term" value="F:Rab geranylgeranyltransferase activity"/>
    <property type="evidence" value="ECO:0007669"/>
    <property type="project" value="UniProtKB-UniRule"/>
</dbReference>
<evidence type="ECO:0000256" key="8">
    <source>
        <dbReference type="ARBA" id="ARBA00047658"/>
    </source>
</evidence>
<evidence type="ECO:0000313" key="12">
    <source>
        <dbReference type="Proteomes" id="UP000000702"/>
    </source>
</evidence>
<evidence type="ECO:0000256" key="1">
    <source>
        <dbReference type="ARBA" id="ARBA00010497"/>
    </source>
</evidence>
<evidence type="ECO:0000256" key="2">
    <source>
        <dbReference type="ARBA" id="ARBA00011355"/>
    </source>
</evidence>
<dbReference type="PANTHER" id="PTHR11774">
    <property type="entry name" value="GERANYLGERANYL TRANSFERASE TYPE BETA SUBUNIT"/>
    <property type="match status" value="1"/>
</dbReference>
<keyword evidence="4 9" id="KW-0808">Transferase</keyword>
<dbReference type="InterPro" id="IPR001330">
    <property type="entry name" value="Prenyltrans"/>
</dbReference>
<reference evidence="12" key="1">
    <citation type="submission" date="2011-07" db="EMBL/GenBank/DDBJ databases">
        <title>Divergent evolution of antigenic variation in African trypanosomes.</title>
        <authorList>
            <person name="Jackson A.P."/>
            <person name="Berry A."/>
            <person name="Allison H.C."/>
            <person name="Burton P."/>
            <person name="Anderson J."/>
            <person name="Aslett M."/>
            <person name="Brown R."/>
            <person name="Corton N."/>
            <person name="Harris D."/>
            <person name="Hauser H."/>
            <person name="Gamble J."/>
            <person name="Gilderthorp R."/>
            <person name="McQuillan J."/>
            <person name="Quail M.A."/>
            <person name="Sanders M."/>
            <person name="Van Tonder A."/>
            <person name="Ginger M.L."/>
            <person name="Donelson J.E."/>
            <person name="Field M.C."/>
            <person name="Barry J.D."/>
            <person name="Berriman M."/>
            <person name="Hertz-Fowler C."/>
        </authorList>
    </citation>
    <scope>NUCLEOTIDE SEQUENCE [LARGE SCALE GENOMIC DNA]</scope>
    <source>
        <strain evidence="12">IL3000</strain>
    </source>
</reference>
<dbReference type="GO" id="GO:0046872">
    <property type="term" value="F:metal ion binding"/>
    <property type="evidence" value="ECO:0007669"/>
    <property type="project" value="UniProtKB-KW"/>
</dbReference>
<keyword evidence="7 9" id="KW-0862">Zinc</keyword>
<evidence type="ECO:0000313" key="11">
    <source>
        <dbReference type="EMBL" id="CCD11977.1"/>
    </source>
</evidence>
<organism evidence="11 12">
    <name type="scientific">Trypanosoma congolense (strain IL3000)</name>
    <dbReference type="NCBI Taxonomy" id="1068625"/>
    <lineage>
        <taxon>Eukaryota</taxon>
        <taxon>Discoba</taxon>
        <taxon>Euglenozoa</taxon>
        <taxon>Kinetoplastea</taxon>
        <taxon>Metakinetoplastina</taxon>
        <taxon>Trypanosomatida</taxon>
        <taxon>Trypanosomatidae</taxon>
        <taxon>Trypanosoma</taxon>
        <taxon>Nannomonas</taxon>
    </lineage>
</organism>
<evidence type="ECO:0000256" key="4">
    <source>
        <dbReference type="ARBA" id="ARBA00022679"/>
    </source>
</evidence>
<proteinExistence type="inferred from homology"/>
<dbReference type="OMA" id="VKRCQCP"/>
<keyword evidence="5 9" id="KW-0479">Metal-binding</keyword>
<dbReference type="EC" id="2.5.1.60" evidence="9"/>
<sequence length="333" mass="37245">MSETPNELLVDLHLRFLTKLDDHKDKMKYWTSQHLKMNGVFWCISAMRLLGHDNIFKREDIVDFVVKCYNSDGGFGGNIGQDSNLLYTLSAVQILCLLDSLSSIDVDKCAQYVASMQLEDGSFQGDEWGEIDTRFVYVAMNCLQLLGRLHLINVEAAVEWVLRCQNWDGGFGVAPGAESHAGQIFCCVGVLRIAKALDRINKEQLAGWLAMRQLPSGGLNGRPEKKADVCYSWWVVSSLAMLGCTEWIDHRALFRFVLLCQDFEDGGIADKPGNQADVYHTFYGLCGLSLLGYNDYPLREINPVYAMPYDILEGLGITEDAGLNVGRRHVSAP</sequence>